<accession>A0ABQ6PUJ0</accession>
<dbReference type="Proteomes" id="UP001338309">
    <property type="component" value="Unassembled WGS sequence"/>
</dbReference>
<sequence>MTKIQVLLFIGFFFLTSLVAQGQDTTSNQSHSKFDIGLEGMIGVSFGRDFYSMNVGGPSLFLILGKDLKLGVGALPSLYLLEGKLGARLGVAPRIDYKNMVFFAPFFHRDKTEEWIASVGFGYKFHRKKSS</sequence>
<dbReference type="EMBL" id="BTPD01000013">
    <property type="protein sequence ID" value="GMQ30960.1"/>
    <property type="molecule type" value="Genomic_DNA"/>
</dbReference>
<feature type="signal peptide" evidence="1">
    <location>
        <begin position="1"/>
        <end position="22"/>
    </location>
</feature>
<evidence type="ECO:0000256" key="1">
    <source>
        <dbReference type="SAM" id="SignalP"/>
    </source>
</evidence>
<dbReference type="RefSeq" id="WP_338225662.1">
    <property type="nucleotide sequence ID" value="NZ_BTPD01000013.1"/>
</dbReference>
<feature type="chain" id="PRO_5046103470" description="DUF3575 domain-containing protein" evidence="1">
    <location>
        <begin position="23"/>
        <end position="131"/>
    </location>
</feature>
<protein>
    <recommendedName>
        <fullName evidence="4">DUF3575 domain-containing protein</fullName>
    </recommendedName>
</protein>
<keyword evidence="3" id="KW-1185">Reference proteome</keyword>
<evidence type="ECO:0008006" key="4">
    <source>
        <dbReference type="Google" id="ProtNLM"/>
    </source>
</evidence>
<name>A0ABQ6PUJ0_9BACT</name>
<evidence type="ECO:0000313" key="3">
    <source>
        <dbReference type="Proteomes" id="UP001338309"/>
    </source>
</evidence>
<gene>
    <name evidence="2" type="ORF">Aconfl_36030</name>
</gene>
<evidence type="ECO:0000313" key="2">
    <source>
        <dbReference type="EMBL" id="GMQ30960.1"/>
    </source>
</evidence>
<organism evidence="2 3">
    <name type="scientific">Algoriphagus confluentis</name>
    <dbReference type="NCBI Taxonomy" id="1697556"/>
    <lineage>
        <taxon>Bacteria</taxon>
        <taxon>Pseudomonadati</taxon>
        <taxon>Bacteroidota</taxon>
        <taxon>Cytophagia</taxon>
        <taxon>Cytophagales</taxon>
        <taxon>Cyclobacteriaceae</taxon>
        <taxon>Algoriphagus</taxon>
    </lineage>
</organism>
<proteinExistence type="predicted"/>
<reference evidence="2 3" key="1">
    <citation type="submission" date="2023-08" db="EMBL/GenBank/DDBJ databases">
        <title>Draft genome sequence of Algoriphagus confluentis.</title>
        <authorList>
            <person name="Takatani N."/>
            <person name="Hosokawa M."/>
            <person name="Sawabe T."/>
        </authorList>
    </citation>
    <scope>NUCLEOTIDE SEQUENCE [LARGE SCALE GENOMIC DNA]</scope>
    <source>
        <strain evidence="2 3">NBRC 111222</strain>
    </source>
</reference>
<comment type="caution">
    <text evidence="2">The sequence shown here is derived from an EMBL/GenBank/DDBJ whole genome shotgun (WGS) entry which is preliminary data.</text>
</comment>
<keyword evidence="1" id="KW-0732">Signal</keyword>